<dbReference type="RefSeq" id="WP_064468120.1">
    <property type="nucleotide sequence ID" value="NZ_LDJR01000046.1"/>
</dbReference>
<dbReference type="STRING" id="217031.ABB05_10995"/>
<organism evidence="6 7">
    <name type="scientific">Lederbergia galactosidilytica</name>
    <dbReference type="NCBI Taxonomy" id="217031"/>
    <lineage>
        <taxon>Bacteria</taxon>
        <taxon>Bacillati</taxon>
        <taxon>Bacillota</taxon>
        <taxon>Bacilli</taxon>
        <taxon>Bacillales</taxon>
        <taxon>Bacillaceae</taxon>
        <taxon>Lederbergia</taxon>
    </lineage>
</organism>
<proteinExistence type="predicted"/>
<dbReference type="GO" id="GO:0003700">
    <property type="term" value="F:DNA-binding transcription factor activity"/>
    <property type="evidence" value="ECO:0007669"/>
    <property type="project" value="InterPro"/>
</dbReference>
<keyword evidence="4" id="KW-0472">Membrane</keyword>
<dbReference type="AlphaFoldDB" id="A0A177ZTV0"/>
<reference evidence="6 7" key="1">
    <citation type="submission" date="2015-05" db="EMBL/GenBank/DDBJ databases">
        <title>Comparison of genome.</title>
        <authorList>
            <person name="Zheng Z."/>
            <person name="Sun M."/>
        </authorList>
    </citation>
    <scope>NUCLEOTIDE SEQUENCE [LARGE SCALE GENOMIC DNA]</scope>
    <source>
        <strain evidence="6 7">G25-74</strain>
    </source>
</reference>
<feature type="transmembrane region" description="Helical" evidence="4">
    <location>
        <begin position="307"/>
        <end position="326"/>
    </location>
</feature>
<dbReference type="Proteomes" id="UP000077881">
    <property type="component" value="Unassembled WGS sequence"/>
</dbReference>
<evidence type="ECO:0000256" key="4">
    <source>
        <dbReference type="SAM" id="Phobius"/>
    </source>
</evidence>
<dbReference type="InterPro" id="IPR009057">
    <property type="entry name" value="Homeodomain-like_sf"/>
</dbReference>
<comment type="caution">
    <text evidence="6">The sequence shown here is derived from an EMBL/GenBank/DDBJ whole genome shotgun (WGS) entry which is preliminary data.</text>
</comment>
<accession>A0A177ZTV0</accession>
<dbReference type="PROSITE" id="PS01124">
    <property type="entry name" value="HTH_ARAC_FAMILY_2"/>
    <property type="match status" value="1"/>
</dbReference>
<dbReference type="PANTHER" id="PTHR43280:SF28">
    <property type="entry name" value="HTH-TYPE TRANSCRIPTIONAL ACTIVATOR RHAS"/>
    <property type="match status" value="1"/>
</dbReference>
<keyword evidence="3" id="KW-0804">Transcription</keyword>
<protein>
    <recommendedName>
        <fullName evidence="5">HTH araC/xylS-type domain-containing protein</fullName>
    </recommendedName>
</protein>
<keyword evidence="1" id="KW-0805">Transcription regulation</keyword>
<dbReference type="Pfam" id="PF12833">
    <property type="entry name" value="HTH_18"/>
    <property type="match status" value="1"/>
</dbReference>
<dbReference type="OrthoDB" id="1975037at2"/>
<dbReference type="PROSITE" id="PS00041">
    <property type="entry name" value="HTH_ARAC_FAMILY_1"/>
    <property type="match status" value="1"/>
</dbReference>
<evidence type="ECO:0000313" key="7">
    <source>
        <dbReference type="Proteomes" id="UP000077881"/>
    </source>
</evidence>
<dbReference type="PATRIC" id="fig|217031.6.peg.2344"/>
<feature type="transmembrane region" description="Helical" evidence="4">
    <location>
        <begin position="24"/>
        <end position="45"/>
    </location>
</feature>
<gene>
    <name evidence="6" type="ORF">ABB05_10995</name>
</gene>
<dbReference type="SMART" id="SM00342">
    <property type="entry name" value="HTH_ARAC"/>
    <property type="match status" value="1"/>
</dbReference>
<evidence type="ECO:0000256" key="1">
    <source>
        <dbReference type="ARBA" id="ARBA00023015"/>
    </source>
</evidence>
<dbReference type="SUPFAM" id="SSF46689">
    <property type="entry name" value="Homeodomain-like"/>
    <property type="match status" value="2"/>
</dbReference>
<keyword evidence="4" id="KW-1133">Transmembrane helix</keyword>
<evidence type="ECO:0000259" key="5">
    <source>
        <dbReference type="PROSITE" id="PS01124"/>
    </source>
</evidence>
<keyword evidence="7" id="KW-1185">Reference proteome</keyword>
<evidence type="ECO:0000256" key="2">
    <source>
        <dbReference type="ARBA" id="ARBA00023125"/>
    </source>
</evidence>
<evidence type="ECO:0000313" key="6">
    <source>
        <dbReference type="EMBL" id="OAK71264.1"/>
    </source>
</evidence>
<dbReference type="GO" id="GO:0043565">
    <property type="term" value="F:sequence-specific DNA binding"/>
    <property type="evidence" value="ECO:0007669"/>
    <property type="project" value="InterPro"/>
</dbReference>
<dbReference type="Gene3D" id="1.10.10.60">
    <property type="entry name" value="Homeodomain-like"/>
    <property type="match status" value="2"/>
</dbReference>
<feature type="domain" description="HTH araC/xylS-type" evidence="5">
    <location>
        <begin position="677"/>
        <end position="774"/>
    </location>
</feature>
<dbReference type="InterPro" id="IPR018062">
    <property type="entry name" value="HTH_AraC-typ_CS"/>
</dbReference>
<dbReference type="EMBL" id="LDJR01000046">
    <property type="protein sequence ID" value="OAK71264.1"/>
    <property type="molecule type" value="Genomic_DNA"/>
</dbReference>
<dbReference type="PANTHER" id="PTHR43280">
    <property type="entry name" value="ARAC-FAMILY TRANSCRIPTIONAL REGULATOR"/>
    <property type="match status" value="1"/>
</dbReference>
<keyword evidence="4" id="KW-0812">Transmembrane</keyword>
<dbReference type="InterPro" id="IPR018060">
    <property type="entry name" value="HTH_AraC"/>
</dbReference>
<name>A0A177ZTV0_9BACI</name>
<sequence>MKNLFTKRFASHNLQFTGHYRRNLIVFLLITSLPGILIGVILFFVSKSQMEKELHTVHQNHLYKTMDSIQEQFSYIEFLLANWATDVNFSTDYENIDLKNDYKRVRQIYKTLLYLENSNPFIGHVELFINQEEPIVFSKSGYRLINDTKTLDSYQQFLTNDNNLFWSPTLLEVEQGYKDRYAPLGLVHNLANTRFTSYGSILVYMDKDKLAELLKSPYEAGSVFLISNQNHWVFADPEQVRPSELEKAIYDEIEGRPGKKEPLLFYFDKMEYTVTYDSFSRLGEQWYYVSIAPLTTITAPVVFISKVFIILCSILLLAAIFLSFFASKKLYNPVETLLKKINNEGKTTKNEFDFIENQWNDLSSESENLRGRLERQLPDLREGFLLQLFQGYLHAFTEKELLERMQHFGLKKGQKYLILFIQLFGLSKLQGKFLAGDEGLVTFLAGNVTKELMHQMNITGQIINFHDLSLGLFITIPQEETQEEIEAKTHQLSETMITSINGICHMDVVIGISRITNTIQEIHSIFEETKNALSLRKWKDYNQIIVIEKMDHLFQQEDTVEFPFAIEKETIQAIRLRNEDEAIKRLRAFFQTLSEKNVSTAMVKQSALQLLGNIHQIALQAGLMDENIMNKGVQLYKKLWELNDPLEMSQWFEAKVVRSIVQELSQKQDQRMRIVVEEVVHYLQENYMKDISLDYCADQVNLHPTILSRVFKEVSGWNFIDFLTNIRLMKARELLIKTDTRINQIAEHIGYKPSYFNRLFKKSEGITPSEFRKVNQKKKSFIS</sequence>
<evidence type="ECO:0000256" key="3">
    <source>
        <dbReference type="ARBA" id="ARBA00023163"/>
    </source>
</evidence>
<keyword evidence="2" id="KW-0238">DNA-binding</keyword>